<dbReference type="InterPro" id="IPR011805">
    <property type="entry name" value="RNase_R"/>
</dbReference>
<dbReference type="PROSITE" id="PS50126">
    <property type="entry name" value="S1"/>
    <property type="match status" value="1"/>
</dbReference>
<dbReference type="InterPro" id="IPR040476">
    <property type="entry name" value="CSD2"/>
</dbReference>
<keyword evidence="12" id="KW-1185">Reference proteome</keyword>
<dbReference type="PANTHER" id="PTHR23355:SF9">
    <property type="entry name" value="DIS3-LIKE EXONUCLEASE 2"/>
    <property type="match status" value="1"/>
</dbReference>
<evidence type="ECO:0000259" key="10">
    <source>
        <dbReference type="PROSITE" id="PS50126"/>
    </source>
</evidence>
<dbReference type="GO" id="GO:0008859">
    <property type="term" value="F:exoribonuclease II activity"/>
    <property type="evidence" value="ECO:0007669"/>
    <property type="project" value="UniProtKB-EC"/>
</dbReference>
<feature type="compositionally biased region" description="Basic and acidic residues" evidence="9">
    <location>
        <begin position="758"/>
        <end position="768"/>
    </location>
</feature>
<dbReference type="SMART" id="SM00316">
    <property type="entry name" value="S1"/>
    <property type="match status" value="1"/>
</dbReference>
<dbReference type="InterPro" id="IPR004476">
    <property type="entry name" value="RNase_II/RNase_R"/>
</dbReference>
<keyword evidence="6 8" id="KW-0269">Exonuclease</keyword>
<feature type="region of interest" description="Disordered" evidence="9">
    <location>
        <begin position="1"/>
        <end position="25"/>
    </location>
</feature>
<evidence type="ECO:0000313" key="11">
    <source>
        <dbReference type="EMBL" id="MCL6271229.1"/>
    </source>
</evidence>
<keyword evidence="5 8" id="KW-0378">Hydrolase</keyword>
<evidence type="ECO:0000256" key="2">
    <source>
        <dbReference type="ARBA" id="ARBA00004496"/>
    </source>
</evidence>
<dbReference type="Pfam" id="PF00575">
    <property type="entry name" value="S1"/>
    <property type="match status" value="1"/>
</dbReference>
<dbReference type="NCBIfam" id="TIGR00358">
    <property type="entry name" value="3_prime_RNase"/>
    <property type="match status" value="1"/>
</dbReference>
<dbReference type="Pfam" id="PF08206">
    <property type="entry name" value="OB_RNB"/>
    <property type="match status" value="1"/>
</dbReference>
<feature type="region of interest" description="Disordered" evidence="9">
    <location>
        <begin position="748"/>
        <end position="863"/>
    </location>
</feature>
<reference evidence="11 12" key="1">
    <citation type="submission" date="2022-05" db="EMBL/GenBank/DDBJ databases">
        <authorList>
            <person name="Park J.-S."/>
        </authorList>
    </citation>
    <scope>NUCLEOTIDE SEQUENCE [LARGE SCALE GENOMIC DNA]</scope>
    <source>
        <strain evidence="11 12">2012CJ34-2</strain>
    </source>
</reference>
<evidence type="ECO:0000256" key="1">
    <source>
        <dbReference type="ARBA" id="ARBA00001849"/>
    </source>
</evidence>
<dbReference type="PROSITE" id="PS01175">
    <property type="entry name" value="RIBONUCLEASE_II"/>
    <property type="match status" value="1"/>
</dbReference>
<evidence type="ECO:0000256" key="4">
    <source>
        <dbReference type="ARBA" id="ARBA00022722"/>
    </source>
</evidence>
<proteinExistence type="inferred from homology"/>
<dbReference type="InterPro" id="IPR011129">
    <property type="entry name" value="CSD"/>
</dbReference>
<dbReference type="CDD" id="cd04471">
    <property type="entry name" value="S1_RNase_R"/>
    <property type="match status" value="1"/>
</dbReference>
<dbReference type="InterPro" id="IPR001900">
    <property type="entry name" value="RNase_II/R"/>
</dbReference>
<comment type="catalytic activity">
    <reaction evidence="1 8">
        <text>Exonucleolytic cleavage in the 3'- to 5'-direction to yield nucleoside 5'-phosphates.</text>
        <dbReference type="EC" id="3.1.13.1"/>
    </reaction>
</comment>
<name>A0ABT0PIP4_9GAMM</name>
<dbReference type="RefSeq" id="WP_249700686.1">
    <property type="nucleotide sequence ID" value="NZ_JAMFLX010000022.1"/>
</dbReference>
<evidence type="ECO:0000256" key="7">
    <source>
        <dbReference type="ARBA" id="ARBA00022884"/>
    </source>
</evidence>
<comment type="similarity">
    <text evidence="8">Belongs to the RNR ribonuclease family. RNase R subfamily.</text>
</comment>
<keyword evidence="4 8" id="KW-0540">Nuclease</keyword>
<keyword evidence="3 8" id="KW-0963">Cytoplasm</keyword>
<dbReference type="SMART" id="SM00357">
    <property type="entry name" value="CSP"/>
    <property type="match status" value="1"/>
</dbReference>
<sequence>MSESWRSEDPDAGLEASKYENPVPSRTLISQHLEKRGAPARYEVLVDEFGLTDEDEQEGLRRRLIAMVRDGQLLQTRKGAFGLVDKMDLVVGTVQGHRDGFGFVLPNDGSDDLFLTARQMKELFDGDRVVVRETDVDQRGRRYCSVVDILERSVTTVVGRYFEEDGLGFISPESKRMTNDVVIEPGSLMPCEGQVVLVNIKEYPTRRHLAIGVIREILGDRMDAGMEIEIALRSHDIPHEWPKQVLSAAKRIKPEVSEEDKAHRIDLRHVPFVTIDGEDARDFDDAVFAEKKRSGGWRLYVAIADVSHYVQPGSALDKEAHIRGNSVYFPGNVIPMLPEVLSNGLCSLNPHVDRLAMVCEMTVSAKGKLSGYKFYEGLIQSHARLTYTKVGTMLQKTEEEEGQALRKEYAELVPHLDELYKLYGVLRASRELRGAIDFETTETRILFDSNRKIESIVPTVRNDAHKLIEECMLCANVATARFLEKHELPALYRIHEGPTDKKLENLTGFLGELGLTLPGRSKPTPKDYQQLLSAIEDRPDAHVIQVMMLRSLSQAVYDPENIGHFGLAFSAYAHFTSPIRRYPDLLVHRAIRHVIRSDRKSKHVERVDGAKPLSQKAIFPYDLEAMIALGEHCSLTERRADDATRDVTDWLKCEYMQSHIGEVYDGVIATVTGFGLFVELTDIFVTGLVHISTLPGDYYHFEPSHQRLMGERTATRFQLGDQMTVQVARVDLDEKTIDFEMVGASMASRKGRRKFAGKKGDSLKDRAQARRATGRKPRPNRDAGEPSEDSWENRPQRRSRAATDSESPFGNKSKKVKDKGKKVRKDKAKRASGKKKAARKSATSAKAKPSSKSGRTPRKRPIK</sequence>
<evidence type="ECO:0000313" key="12">
    <source>
        <dbReference type="Proteomes" id="UP001203338"/>
    </source>
</evidence>
<dbReference type="Pfam" id="PF17876">
    <property type="entry name" value="CSD2"/>
    <property type="match status" value="1"/>
</dbReference>
<gene>
    <name evidence="8 11" type="primary">rnr</name>
    <name evidence="11" type="ORF">M3P05_14985</name>
</gene>
<keyword evidence="7 8" id="KW-0694">RNA-binding</keyword>
<protein>
    <recommendedName>
        <fullName evidence="8">Ribonuclease R</fullName>
        <shortName evidence="8">RNase R</shortName>
        <ecNumber evidence="8">3.1.13.1</ecNumber>
    </recommendedName>
</protein>
<dbReference type="EMBL" id="JAMFLX010000022">
    <property type="protein sequence ID" value="MCL6271229.1"/>
    <property type="molecule type" value="Genomic_DNA"/>
</dbReference>
<dbReference type="Gene3D" id="2.40.50.140">
    <property type="entry name" value="Nucleic acid-binding proteins"/>
    <property type="match status" value="2"/>
</dbReference>
<feature type="compositionally biased region" description="Low complexity" evidence="9">
    <location>
        <begin position="840"/>
        <end position="853"/>
    </location>
</feature>
<evidence type="ECO:0000256" key="3">
    <source>
        <dbReference type="ARBA" id="ARBA00022490"/>
    </source>
</evidence>
<dbReference type="InterPro" id="IPR013223">
    <property type="entry name" value="RNase_B_OB_dom"/>
</dbReference>
<dbReference type="SMART" id="SM00955">
    <property type="entry name" value="RNB"/>
    <property type="match status" value="1"/>
</dbReference>
<dbReference type="InterPro" id="IPR003029">
    <property type="entry name" value="S1_domain"/>
</dbReference>
<comment type="caution">
    <text evidence="11">The sequence shown here is derived from an EMBL/GenBank/DDBJ whole genome shotgun (WGS) entry which is preliminary data.</text>
</comment>
<dbReference type="EC" id="3.1.13.1" evidence="8"/>
<evidence type="ECO:0000256" key="5">
    <source>
        <dbReference type="ARBA" id="ARBA00022801"/>
    </source>
</evidence>
<evidence type="ECO:0000256" key="9">
    <source>
        <dbReference type="SAM" id="MobiDB-lite"/>
    </source>
</evidence>
<feature type="compositionally biased region" description="Basic residues" evidence="9">
    <location>
        <begin position="812"/>
        <end position="839"/>
    </location>
</feature>
<accession>A0ABT0PIP4</accession>
<dbReference type="NCBIfam" id="NF008648">
    <property type="entry name" value="PRK11642.1"/>
    <property type="match status" value="1"/>
</dbReference>
<dbReference type="InterPro" id="IPR050180">
    <property type="entry name" value="RNR_Ribonuclease"/>
</dbReference>
<dbReference type="HAMAP" id="MF_01895">
    <property type="entry name" value="RNase_R"/>
    <property type="match status" value="1"/>
</dbReference>
<evidence type="ECO:0000256" key="6">
    <source>
        <dbReference type="ARBA" id="ARBA00022839"/>
    </source>
</evidence>
<dbReference type="Pfam" id="PF00773">
    <property type="entry name" value="RNB"/>
    <property type="match status" value="1"/>
</dbReference>
<organism evidence="11 12">
    <name type="scientific">Parendozoicomonas callyspongiae</name>
    <dbReference type="NCBI Taxonomy" id="2942213"/>
    <lineage>
        <taxon>Bacteria</taxon>
        <taxon>Pseudomonadati</taxon>
        <taxon>Pseudomonadota</taxon>
        <taxon>Gammaproteobacteria</taxon>
        <taxon>Oceanospirillales</taxon>
        <taxon>Endozoicomonadaceae</taxon>
        <taxon>Parendozoicomonas</taxon>
    </lineage>
</organism>
<dbReference type="SUPFAM" id="SSF50249">
    <property type="entry name" value="Nucleic acid-binding proteins"/>
    <property type="match status" value="4"/>
</dbReference>
<dbReference type="InterPro" id="IPR012340">
    <property type="entry name" value="NA-bd_OB-fold"/>
</dbReference>
<dbReference type="InterPro" id="IPR022966">
    <property type="entry name" value="RNase_II/R_CS"/>
</dbReference>
<feature type="domain" description="S1 motif" evidence="10">
    <location>
        <begin position="661"/>
        <end position="742"/>
    </location>
</feature>
<dbReference type="Proteomes" id="UP001203338">
    <property type="component" value="Unassembled WGS sequence"/>
</dbReference>
<dbReference type="PANTHER" id="PTHR23355">
    <property type="entry name" value="RIBONUCLEASE"/>
    <property type="match status" value="1"/>
</dbReference>
<evidence type="ECO:0000256" key="8">
    <source>
        <dbReference type="HAMAP-Rule" id="MF_01895"/>
    </source>
</evidence>
<comment type="function">
    <text evidence="8">3'-5' exoribonuclease that releases 5'-nucleoside monophosphates and is involved in maturation of structured RNAs.</text>
</comment>
<comment type="subcellular location">
    <subcellularLocation>
        <location evidence="2 8">Cytoplasm</location>
    </subcellularLocation>
</comment>
<dbReference type="NCBIfam" id="TIGR02063">
    <property type="entry name" value="RNase_R"/>
    <property type="match status" value="1"/>
</dbReference>